<gene>
    <name evidence="4" type="primary">rplU</name>
    <name evidence="6" type="ORF">Dform_01512</name>
</gene>
<organism evidence="6 7">
    <name type="scientific">Dehalogenimonas formicexedens</name>
    <dbReference type="NCBI Taxonomy" id="1839801"/>
    <lineage>
        <taxon>Bacteria</taxon>
        <taxon>Bacillati</taxon>
        <taxon>Chloroflexota</taxon>
        <taxon>Dehalococcoidia</taxon>
        <taxon>Dehalococcoidales</taxon>
        <taxon>Dehalococcoidaceae</taxon>
        <taxon>Dehalogenimonas</taxon>
    </lineage>
</organism>
<dbReference type="GO" id="GO:0003735">
    <property type="term" value="F:structural constituent of ribosome"/>
    <property type="evidence" value="ECO:0007669"/>
    <property type="project" value="InterPro"/>
</dbReference>
<keyword evidence="3 4" id="KW-0687">Ribonucleoprotein</keyword>
<evidence type="ECO:0000256" key="1">
    <source>
        <dbReference type="ARBA" id="ARBA00008563"/>
    </source>
</evidence>
<dbReference type="AlphaFoldDB" id="A0A1P8F8N2"/>
<reference evidence="7" key="1">
    <citation type="submission" date="2016-11" db="EMBL/GenBank/DDBJ databases">
        <title>Dehalogenimonas formicexedens sp. nov., a chlorinated alkane respiring bacterium isolated from contaminated groundwater.</title>
        <authorList>
            <person name="Key T.A."/>
            <person name="Bowman K.S."/>
            <person name="Lee I."/>
            <person name="Chun J."/>
            <person name="Albuquerque L."/>
            <person name="da Costa M.S."/>
            <person name="Rainey F.A."/>
            <person name="Moe W.M."/>
        </authorList>
    </citation>
    <scope>NUCLEOTIDE SEQUENCE [LARGE SCALE GENOMIC DNA]</scope>
    <source>
        <strain evidence="7">NSZ-14</strain>
    </source>
</reference>
<dbReference type="HAMAP" id="MF_01363">
    <property type="entry name" value="Ribosomal_bL21"/>
    <property type="match status" value="1"/>
</dbReference>
<dbReference type="PANTHER" id="PTHR21349:SF0">
    <property type="entry name" value="LARGE RIBOSOMAL SUBUNIT PROTEIN BL21M"/>
    <property type="match status" value="1"/>
</dbReference>
<keyword evidence="7" id="KW-1185">Reference proteome</keyword>
<name>A0A1P8F8N2_9CHLR</name>
<dbReference type="Pfam" id="PF00829">
    <property type="entry name" value="Ribosomal_L21p"/>
    <property type="match status" value="1"/>
</dbReference>
<evidence type="ECO:0000313" key="7">
    <source>
        <dbReference type="Proteomes" id="UP000185934"/>
    </source>
</evidence>
<keyword evidence="4 5" id="KW-0694">RNA-binding</keyword>
<dbReference type="InterPro" id="IPR001787">
    <property type="entry name" value="Ribosomal_bL21"/>
</dbReference>
<dbReference type="GO" id="GO:0006412">
    <property type="term" value="P:translation"/>
    <property type="evidence" value="ECO:0007669"/>
    <property type="project" value="UniProtKB-UniRule"/>
</dbReference>
<dbReference type="STRING" id="1839801.Dform_01512"/>
<evidence type="ECO:0000256" key="4">
    <source>
        <dbReference type="HAMAP-Rule" id="MF_01363"/>
    </source>
</evidence>
<sequence length="131" mass="14043">MPEVPGVAPEVSDWYNGKLFLSGGVTIYAIVESGGKQYKVTEGQSLDVDHLNVEDGATVELDRVLFFSDGSNNVTGKPVIEGAKVVAKSEGTGLGEKVRGLRFKAKTRAHTRVGGRAVFTRLKIENIIAPK</sequence>
<dbReference type="SUPFAM" id="SSF141091">
    <property type="entry name" value="L21p-like"/>
    <property type="match status" value="1"/>
</dbReference>
<dbReference type="InterPro" id="IPR036164">
    <property type="entry name" value="bL21-like_sf"/>
</dbReference>
<evidence type="ECO:0000256" key="3">
    <source>
        <dbReference type="ARBA" id="ARBA00023274"/>
    </source>
</evidence>
<dbReference type="InterPro" id="IPR028909">
    <property type="entry name" value="bL21-like"/>
</dbReference>
<evidence type="ECO:0000256" key="2">
    <source>
        <dbReference type="ARBA" id="ARBA00022980"/>
    </source>
</evidence>
<dbReference type="Proteomes" id="UP000185934">
    <property type="component" value="Chromosome"/>
</dbReference>
<proteinExistence type="inferred from homology"/>
<comment type="subunit">
    <text evidence="4">Part of the 50S ribosomal subunit. Contacts protein L20.</text>
</comment>
<dbReference type="GO" id="GO:1990904">
    <property type="term" value="C:ribonucleoprotein complex"/>
    <property type="evidence" value="ECO:0007669"/>
    <property type="project" value="UniProtKB-KW"/>
</dbReference>
<dbReference type="GO" id="GO:0005737">
    <property type="term" value="C:cytoplasm"/>
    <property type="evidence" value="ECO:0007669"/>
    <property type="project" value="UniProtKB-ARBA"/>
</dbReference>
<comment type="similarity">
    <text evidence="1 4 5">Belongs to the bacterial ribosomal protein bL21 family.</text>
</comment>
<dbReference type="EMBL" id="CP018258">
    <property type="protein sequence ID" value="APV44834.1"/>
    <property type="molecule type" value="Genomic_DNA"/>
</dbReference>
<comment type="function">
    <text evidence="4 5">This protein binds to 23S rRNA in the presence of protein L20.</text>
</comment>
<dbReference type="NCBIfam" id="TIGR00061">
    <property type="entry name" value="L21"/>
    <property type="match status" value="1"/>
</dbReference>
<dbReference type="GO" id="GO:0005840">
    <property type="term" value="C:ribosome"/>
    <property type="evidence" value="ECO:0007669"/>
    <property type="project" value="UniProtKB-KW"/>
</dbReference>
<keyword evidence="4 5" id="KW-0699">rRNA-binding</keyword>
<dbReference type="PANTHER" id="PTHR21349">
    <property type="entry name" value="50S RIBOSOMAL PROTEIN L21"/>
    <property type="match status" value="1"/>
</dbReference>
<evidence type="ECO:0000256" key="5">
    <source>
        <dbReference type="RuleBase" id="RU000562"/>
    </source>
</evidence>
<dbReference type="GO" id="GO:0019843">
    <property type="term" value="F:rRNA binding"/>
    <property type="evidence" value="ECO:0007669"/>
    <property type="project" value="UniProtKB-UniRule"/>
</dbReference>
<accession>A0A1P8F8N2</accession>
<keyword evidence="2 4" id="KW-0689">Ribosomal protein</keyword>
<evidence type="ECO:0000313" key="6">
    <source>
        <dbReference type="EMBL" id="APV44834.1"/>
    </source>
</evidence>
<protein>
    <recommendedName>
        <fullName evidence="4">Large ribosomal subunit protein bL21</fullName>
    </recommendedName>
</protein>
<dbReference type="KEGG" id="dfo:Dform_01512"/>